<name>X0TQ47_9ZZZZ</name>
<dbReference type="AlphaFoldDB" id="X0TQ47"/>
<reference evidence="1" key="1">
    <citation type="journal article" date="2014" name="Front. Microbiol.">
        <title>High frequency of phylogenetically diverse reductive dehalogenase-homologous genes in deep subseafloor sedimentary metagenomes.</title>
        <authorList>
            <person name="Kawai M."/>
            <person name="Futagami T."/>
            <person name="Toyoda A."/>
            <person name="Takaki Y."/>
            <person name="Nishi S."/>
            <person name="Hori S."/>
            <person name="Arai W."/>
            <person name="Tsubouchi T."/>
            <person name="Morono Y."/>
            <person name="Uchiyama I."/>
            <person name="Ito T."/>
            <person name="Fujiyama A."/>
            <person name="Inagaki F."/>
            <person name="Takami H."/>
        </authorList>
    </citation>
    <scope>NUCLEOTIDE SEQUENCE</scope>
    <source>
        <strain evidence="1">Expedition CK06-06</strain>
    </source>
</reference>
<accession>X0TQ47</accession>
<dbReference type="EMBL" id="BARS01011388">
    <property type="protein sequence ID" value="GAF89356.1"/>
    <property type="molecule type" value="Genomic_DNA"/>
</dbReference>
<sequence length="271" mass="29623">DYIPVGFGTIIQYNDLLQVDGTASVLCGDLTVKTISGRDNCPCPPGPGRLEYKGAYYRNIPDDVPYIQHPRNTLILDPYPLLRWNDTGASSHTVAIVSGGETVWSQPSVTGNSIRYPDEAPALQPDIDYLLTVQDGAHTSGDDPTKGLGFQVLSEAERAIIEERRDEILALSSLDSSARDFALAVYYATWQAPADEKEQADERGLWGEAWLLLESVAQTQNEPAVHLWMGDVLAAMKLFDEAEAVYQAALTGAESMRDLEAQAAAHAGLWR</sequence>
<feature type="non-terminal residue" evidence="1">
    <location>
        <position position="271"/>
    </location>
</feature>
<organism evidence="1">
    <name type="scientific">marine sediment metagenome</name>
    <dbReference type="NCBI Taxonomy" id="412755"/>
    <lineage>
        <taxon>unclassified sequences</taxon>
        <taxon>metagenomes</taxon>
        <taxon>ecological metagenomes</taxon>
    </lineage>
</organism>
<feature type="non-terminal residue" evidence="1">
    <location>
        <position position="1"/>
    </location>
</feature>
<comment type="caution">
    <text evidence="1">The sequence shown here is derived from an EMBL/GenBank/DDBJ whole genome shotgun (WGS) entry which is preliminary data.</text>
</comment>
<protein>
    <submittedName>
        <fullName evidence="1">Uncharacterized protein</fullName>
    </submittedName>
</protein>
<gene>
    <name evidence="1" type="ORF">S01H1_20728</name>
</gene>
<evidence type="ECO:0000313" key="1">
    <source>
        <dbReference type="EMBL" id="GAF89356.1"/>
    </source>
</evidence>
<proteinExistence type="predicted"/>